<evidence type="ECO:0000313" key="2">
    <source>
        <dbReference type="WBParaSite" id="nRc.2.0.1.t01411-RA"/>
    </source>
</evidence>
<dbReference type="AlphaFoldDB" id="A0A915HJB1"/>
<reference evidence="2" key="1">
    <citation type="submission" date="2022-11" db="UniProtKB">
        <authorList>
            <consortium name="WormBaseParasite"/>
        </authorList>
    </citation>
    <scope>IDENTIFICATION</scope>
</reference>
<keyword evidence="1" id="KW-1185">Reference proteome</keyword>
<evidence type="ECO:0000313" key="1">
    <source>
        <dbReference type="Proteomes" id="UP000887565"/>
    </source>
</evidence>
<accession>A0A915HJB1</accession>
<name>A0A915HJB1_ROMCU</name>
<proteinExistence type="predicted"/>
<dbReference type="WBParaSite" id="nRc.2.0.1.t01411-RA">
    <property type="protein sequence ID" value="nRc.2.0.1.t01411-RA"/>
    <property type="gene ID" value="nRc.2.0.1.g01411"/>
</dbReference>
<dbReference type="Proteomes" id="UP000887565">
    <property type="component" value="Unplaced"/>
</dbReference>
<sequence>MLQGILFFKLMDLVDVVWYITAGIAMNKTPRQDWLKQLQLFQLGTDCYKPGEIDTSMANL</sequence>
<organism evidence="1 2">
    <name type="scientific">Romanomermis culicivorax</name>
    <name type="common">Nematode worm</name>
    <dbReference type="NCBI Taxonomy" id="13658"/>
    <lineage>
        <taxon>Eukaryota</taxon>
        <taxon>Metazoa</taxon>
        <taxon>Ecdysozoa</taxon>
        <taxon>Nematoda</taxon>
        <taxon>Enoplea</taxon>
        <taxon>Dorylaimia</taxon>
        <taxon>Mermithida</taxon>
        <taxon>Mermithoidea</taxon>
        <taxon>Mermithidae</taxon>
        <taxon>Romanomermis</taxon>
    </lineage>
</organism>
<protein>
    <submittedName>
        <fullName evidence="2">Uncharacterized protein</fullName>
    </submittedName>
</protein>